<reference evidence="1" key="1">
    <citation type="submission" date="2020-03" db="EMBL/GenBank/DDBJ databases">
        <title>The deep terrestrial virosphere.</title>
        <authorList>
            <person name="Holmfeldt K."/>
            <person name="Nilsson E."/>
            <person name="Simone D."/>
            <person name="Lopez-Fernandez M."/>
            <person name="Wu X."/>
            <person name="de Brujin I."/>
            <person name="Lundin D."/>
            <person name="Andersson A."/>
            <person name="Bertilsson S."/>
            <person name="Dopson M."/>
        </authorList>
    </citation>
    <scope>NUCLEOTIDE SEQUENCE</scope>
    <source>
        <strain evidence="2">MM415A00305</strain>
        <strain evidence="1">MM415B01000</strain>
    </source>
</reference>
<name>A0A6M3ITL6_9ZZZZ</name>
<gene>
    <name evidence="2" type="ORF">MM415A00305_0039</name>
    <name evidence="1" type="ORF">MM415B01000_0015</name>
</gene>
<evidence type="ECO:0000313" key="1">
    <source>
        <dbReference type="EMBL" id="QJA61089.1"/>
    </source>
</evidence>
<protein>
    <submittedName>
        <fullName evidence="1">Uncharacterized protein</fullName>
    </submittedName>
</protein>
<dbReference type="EMBL" id="MT141430">
    <property type="protein sequence ID" value="QJA61089.1"/>
    <property type="molecule type" value="Genomic_DNA"/>
</dbReference>
<sequence>MADTIAVQRGTHYTHGMHVYPGETALGVWASIEAQNAGLAAGMWQSHLVCSSDLWTREVEQANPVWVERQLNLWRVPWPHLGSYSRLSFWAHMYGGFLAWNDFDFRVKLWDSAYTATFWSGSVTYSFDYDTAETHRVFLEWDMGEATLAPHLGEAIFVELTGIKHSHVEPEGLAWSLRMNEFLLITANLPL</sequence>
<evidence type="ECO:0000313" key="2">
    <source>
        <dbReference type="EMBL" id="QJA83241.1"/>
    </source>
</evidence>
<dbReference type="AlphaFoldDB" id="A0A6M3ITL6"/>
<dbReference type="EMBL" id="MT142506">
    <property type="protein sequence ID" value="QJA83241.1"/>
    <property type="molecule type" value="Genomic_DNA"/>
</dbReference>
<proteinExistence type="predicted"/>
<accession>A0A6M3ITL6</accession>
<organism evidence="1">
    <name type="scientific">viral metagenome</name>
    <dbReference type="NCBI Taxonomy" id="1070528"/>
    <lineage>
        <taxon>unclassified sequences</taxon>
        <taxon>metagenomes</taxon>
        <taxon>organismal metagenomes</taxon>
    </lineage>
</organism>